<dbReference type="SUPFAM" id="SSF52540">
    <property type="entry name" value="P-loop containing nucleoside triphosphate hydrolases"/>
    <property type="match status" value="1"/>
</dbReference>
<dbReference type="InterPro" id="IPR027417">
    <property type="entry name" value="P-loop_NTPase"/>
</dbReference>
<dbReference type="Pfam" id="PF01926">
    <property type="entry name" value="MMR_HSR1"/>
    <property type="match status" value="1"/>
</dbReference>
<evidence type="ECO:0000313" key="2">
    <source>
        <dbReference type="EMBL" id="HIU36909.1"/>
    </source>
</evidence>
<dbReference type="Proteomes" id="UP000824083">
    <property type="component" value="Unassembled WGS sequence"/>
</dbReference>
<sequence>MSDQQTMRINLSLVSHTNIGKTTLARTLLGRDIGEVADRPHVTETNDDYVLIRASDGCSELVLWDTPGFGDSVRLAKRLDGRSNPIGWFMSEVWDRMSNKALWLNQRALKHVRDTSSVVLYLVNASESPQACSYIAAEMQILSWIGKPVIVLLNQMGKPREQEIEQAELKRWTEYMAQYPLVKNVLPMDAFARCWVQEFALFDAIAEVLTDDQKVTFEALREAWSRQRRAVYSTSIEAIANYMTQLAVDHEELSNYSLTEQVKDWGRRLGVVKLQSGPIEDAKNALAARAADSLCALTQRLIDAHQLEGSGVKREILRRLKTDWTINTAANPKGAAIVGAVGAGAATGLAADIGTGGLSAGLGTLLGTVIGAIGGAGAALAYNQVKGVHGTRVSWSKMALQNFLLEAVLLYLAVAHFGRGRGYWEESEAPAFWKDVVIGEMKKMPQEYDTTSLTDPDAIEALSKQTSDAIIRAVLYALYQKSP</sequence>
<dbReference type="InterPro" id="IPR021871">
    <property type="entry name" value="DUF3482"/>
</dbReference>
<reference evidence="2" key="2">
    <citation type="journal article" date="2021" name="PeerJ">
        <title>Extensive microbial diversity within the chicken gut microbiome revealed by metagenomics and culture.</title>
        <authorList>
            <person name="Gilroy R."/>
            <person name="Ravi A."/>
            <person name="Getino M."/>
            <person name="Pursley I."/>
            <person name="Horton D.L."/>
            <person name="Alikhan N.F."/>
            <person name="Baker D."/>
            <person name="Gharbi K."/>
            <person name="Hall N."/>
            <person name="Watson M."/>
            <person name="Adriaenssens E.M."/>
            <person name="Foster-Nyarko E."/>
            <person name="Jarju S."/>
            <person name="Secka A."/>
            <person name="Antonio M."/>
            <person name="Oren A."/>
            <person name="Chaudhuri R.R."/>
            <person name="La Ragione R."/>
            <person name="Hildebrand F."/>
            <person name="Pallen M.J."/>
        </authorList>
    </citation>
    <scope>NUCLEOTIDE SEQUENCE</scope>
    <source>
        <strain evidence="2">7463</strain>
    </source>
</reference>
<dbReference type="Pfam" id="PF11981">
    <property type="entry name" value="DUF3482"/>
    <property type="match status" value="1"/>
</dbReference>
<proteinExistence type="predicted"/>
<dbReference type="InterPro" id="IPR006073">
    <property type="entry name" value="GTP-bd"/>
</dbReference>
<organism evidence="2 3">
    <name type="scientific">Candidatus Aphodousia faecigallinarum</name>
    <dbReference type="NCBI Taxonomy" id="2840677"/>
    <lineage>
        <taxon>Bacteria</taxon>
        <taxon>Pseudomonadati</taxon>
        <taxon>Pseudomonadota</taxon>
        <taxon>Betaproteobacteria</taxon>
        <taxon>Burkholderiales</taxon>
        <taxon>Sutterellaceae</taxon>
        <taxon>Sutterellaceae incertae sedis</taxon>
        <taxon>Candidatus Aphodousia</taxon>
    </lineage>
</organism>
<dbReference type="GO" id="GO:0005525">
    <property type="term" value="F:GTP binding"/>
    <property type="evidence" value="ECO:0007669"/>
    <property type="project" value="InterPro"/>
</dbReference>
<comment type="caution">
    <text evidence="2">The sequence shown here is derived from an EMBL/GenBank/DDBJ whole genome shotgun (WGS) entry which is preliminary data.</text>
</comment>
<reference evidence="2" key="1">
    <citation type="submission" date="2020-10" db="EMBL/GenBank/DDBJ databases">
        <authorList>
            <person name="Gilroy R."/>
        </authorList>
    </citation>
    <scope>NUCLEOTIDE SEQUENCE</scope>
    <source>
        <strain evidence="2">7463</strain>
    </source>
</reference>
<evidence type="ECO:0000313" key="3">
    <source>
        <dbReference type="Proteomes" id="UP000824083"/>
    </source>
</evidence>
<dbReference type="CDD" id="cd00882">
    <property type="entry name" value="Ras_like_GTPase"/>
    <property type="match status" value="1"/>
</dbReference>
<dbReference type="AlphaFoldDB" id="A0A9D1LEM6"/>
<dbReference type="EMBL" id="DVMY01000028">
    <property type="protein sequence ID" value="HIU36909.1"/>
    <property type="molecule type" value="Genomic_DNA"/>
</dbReference>
<name>A0A9D1LEM6_9BURK</name>
<gene>
    <name evidence="2" type="ORF">IAC56_01325</name>
</gene>
<evidence type="ECO:0000259" key="1">
    <source>
        <dbReference type="Pfam" id="PF01926"/>
    </source>
</evidence>
<protein>
    <submittedName>
        <fullName evidence="2">GTPase domain-containing protein</fullName>
    </submittedName>
</protein>
<accession>A0A9D1LEM6</accession>
<feature type="domain" description="G" evidence="1">
    <location>
        <begin position="13"/>
        <end position="155"/>
    </location>
</feature>
<dbReference type="Gene3D" id="3.40.50.300">
    <property type="entry name" value="P-loop containing nucleotide triphosphate hydrolases"/>
    <property type="match status" value="1"/>
</dbReference>